<dbReference type="PROSITE" id="PS51633">
    <property type="entry name" value="CXC"/>
    <property type="match status" value="1"/>
</dbReference>
<feature type="region of interest" description="Disordered" evidence="7">
    <location>
        <begin position="1"/>
        <end position="26"/>
    </location>
</feature>
<comment type="caution">
    <text evidence="10">The sequence shown here is derived from an EMBL/GenBank/DDBJ whole genome shotgun (WGS) entry which is preliminary data.</text>
</comment>
<dbReference type="InterPro" id="IPR026489">
    <property type="entry name" value="CXC_dom"/>
</dbReference>
<evidence type="ECO:0000313" key="11">
    <source>
        <dbReference type="Proteomes" id="UP000282087"/>
    </source>
</evidence>
<keyword evidence="2" id="KW-0808">Transferase</keyword>
<feature type="domain" description="CXC" evidence="9">
    <location>
        <begin position="483"/>
        <end position="588"/>
    </location>
</feature>
<dbReference type="Gene3D" id="2.170.270.10">
    <property type="entry name" value="SET domain"/>
    <property type="match status" value="1"/>
</dbReference>
<feature type="domain" description="SET" evidence="8">
    <location>
        <begin position="613"/>
        <end position="731"/>
    </location>
</feature>
<evidence type="ECO:0000313" key="10">
    <source>
        <dbReference type="EMBL" id="RMX62699.1"/>
    </source>
</evidence>
<dbReference type="CDD" id="cd10519">
    <property type="entry name" value="SET_EZH"/>
    <property type="match status" value="1"/>
</dbReference>
<dbReference type="STRING" id="542832.A0A3M6V8F6"/>
<comment type="catalytic activity">
    <reaction evidence="6">
        <text>L-lysyl(27)-[histone H3] + 3 S-adenosyl-L-methionine = N(6),N(6),N(6)-trimethyl-L-lysyl(27)-[histone H3] + 3 S-adenosyl-L-homocysteine + 3 H(+)</text>
        <dbReference type="Rhea" id="RHEA:60292"/>
        <dbReference type="Rhea" id="RHEA-COMP:15535"/>
        <dbReference type="Rhea" id="RHEA-COMP:15548"/>
        <dbReference type="ChEBI" id="CHEBI:15378"/>
        <dbReference type="ChEBI" id="CHEBI:29969"/>
        <dbReference type="ChEBI" id="CHEBI:57856"/>
        <dbReference type="ChEBI" id="CHEBI:59789"/>
        <dbReference type="ChEBI" id="CHEBI:61961"/>
        <dbReference type="EC" id="2.1.1.356"/>
    </reaction>
</comment>
<dbReference type="PANTHER" id="PTHR45747:SF4">
    <property type="entry name" value="HISTONE-LYSINE N-METHYLTRANSFERASE E(Z)"/>
    <property type="match status" value="1"/>
</dbReference>
<keyword evidence="4" id="KW-0805">Transcription regulation</keyword>
<dbReference type="Pfam" id="PF18264">
    <property type="entry name" value="preSET_CXC"/>
    <property type="match status" value="1"/>
</dbReference>
<evidence type="ECO:0000259" key="9">
    <source>
        <dbReference type="PROSITE" id="PS51633"/>
    </source>
</evidence>
<evidence type="ECO:0000256" key="1">
    <source>
        <dbReference type="ARBA" id="ARBA00022603"/>
    </source>
</evidence>
<dbReference type="InterPro" id="IPR041355">
    <property type="entry name" value="Pre-SET_CXC"/>
</dbReference>
<keyword evidence="5" id="KW-0804">Transcription</keyword>
<protein>
    <submittedName>
        <fullName evidence="10">Uncharacterized protein</fullName>
    </submittedName>
</protein>
<gene>
    <name evidence="10" type="ORF">DD238_007307</name>
</gene>
<dbReference type="GO" id="GO:0031507">
    <property type="term" value="P:heterochromatin formation"/>
    <property type="evidence" value="ECO:0007669"/>
    <property type="project" value="TreeGrafter"/>
</dbReference>
<name>A0A3M6V8F6_9STRA</name>
<evidence type="ECO:0000256" key="4">
    <source>
        <dbReference type="ARBA" id="ARBA00023015"/>
    </source>
</evidence>
<dbReference type="GO" id="GO:0032259">
    <property type="term" value="P:methylation"/>
    <property type="evidence" value="ECO:0007669"/>
    <property type="project" value="UniProtKB-KW"/>
</dbReference>
<dbReference type="AlphaFoldDB" id="A0A3M6V8F6"/>
<dbReference type="GO" id="GO:0003682">
    <property type="term" value="F:chromatin binding"/>
    <property type="evidence" value="ECO:0007669"/>
    <property type="project" value="TreeGrafter"/>
</dbReference>
<evidence type="ECO:0000256" key="5">
    <source>
        <dbReference type="ARBA" id="ARBA00023163"/>
    </source>
</evidence>
<dbReference type="GO" id="GO:0140951">
    <property type="term" value="F:histone H3K27 trimethyltransferase activity"/>
    <property type="evidence" value="ECO:0007669"/>
    <property type="project" value="UniProtKB-EC"/>
</dbReference>
<dbReference type="VEuPathDB" id="FungiDB:DD237_007471"/>
<evidence type="ECO:0000256" key="2">
    <source>
        <dbReference type="ARBA" id="ARBA00022679"/>
    </source>
</evidence>
<keyword evidence="3" id="KW-0949">S-adenosyl-L-methionine</keyword>
<evidence type="ECO:0000256" key="6">
    <source>
        <dbReference type="ARBA" id="ARBA00048568"/>
    </source>
</evidence>
<evidence type="ECO:0000256" key="3">
    <source>
        <dbReference type="ARBA" id="ARBA00022691"/>
    </source>
</evidence>
<feature type="compositionally biased region" description="Acidic residues" evidence="7">
    <location>
        <begin position="10"/>
        <end position="26"/>
    </location>
</feature>
<dbReference type="Pfam" id="PF21358">
    <property type="entry name" value="Ezh2_MCSS"/>
    <property type="match status" value="1"/>
</dbReference>
<dbReference type="SUPFAM" id="SSF82199">
    <property type="entry name" value="SET domain"/>
    <property type="match status" value="1"/>
</dbReference>
<evidence type="ECO:0000256" key="7">
    <source>
        <dbReference type="SAM" id="MobiDB-lite"/>
    </source>
</evidence>
<keyword evidence="1" id="KW-0489">Methyltransferase</keyword>
<reference evidence="10 11" key="1">
    <citation type="submission" date="2018-06" db="EMBL/GenBank/DDBJ databases">
        <title>Comparative genomics of downy mildews reveals potential adaptations to biotrophy.</title>
        <authorList>
            <person name="Fletcher K."/>
            <person name="Klosterman S.J."/>
            <person name="Derevnina L."/>
            <person name="Martin F."/>
            <person name="Koike S."/>
            <person name="Reyes Chin-Wo S."/>
            <person name="Mou B."/>
            <person name="Michelmore R."/>
        </authorList>
    </citation>
    <scope>NUCLEOTIDE SEQUENCE [LARGE SCALE GENOMIC DNA]</scope>
    <source>
        <strain evidence="10 11">R14</strain>
    </source>
</reference>
<keyword evidence="11" id="KW-1185">Reference proteome</keyword>
<accession>A0A3M6V8F6</accession>
<dbReference type="Pfam" id="PF00856">
    <property type="entry name" value="SET"/>
    <property type="match status" value="1"/>
</dbReference>
<dbReference type="Proteomes" id="UP000282087">
    <property type="component" value="Unassembled WGS sequence"/>
</dbReference>
<sequence length="753" mass="86794">MPRKRPADATDSEDRENSEPSETEMEEQLCAQAAEMLNHFIRSFHITASTEMARNRLKSSMYLFEQRRRRKEYPVLVDGVSHDALQGFKVQTSELPELPDHQVEHNVKILLVNPNQTVIKRTVILPKVPPIPTATMWTALTKNYEVEDEPTLKYLPYFGDDDEEDVVSEFYQIKQQRTSACEVEFTKEMCESVLKTLQSTWDLTPSDLKRVANVIKVEEEVLVEVHKNLRLSQHTAKKKRRMEVTIVDNGQKNSNRDKRFRNDLLNPADQNISMEEYFQLYEKSADSYRSLFCRRCFVYDCDYHGCREQPKLRILEQNAVARNMQEKGRMINTGRNCGNNCFLGKISSSSLTGFSKARGVSAIFGWNKRTSIVCARSYLVCSGNFCEMAKMIGDKTCTEVAEMCAYYNIKDRSLPKEVRPQPKFRRSRKKKNWRMSIAHLQSTFVCQHVILSSWIRYDAPNSRNGVVNSVQIKYVVYIHHIVCEETRSTNTITFMFDQYRIEPCSHSGPCEPGVCSCIEDGIFCSKHCHCVHDECKIFFPGCQCSRGRCRTKACPCFCAGRECDIDLCKLCSADEIVAREKDWPYHSHSGDTTKDGRSETTCQNRSIALGKQKHVRMGRSKLGAAGWGLFVDDFVAKDEFIIEYIGEMVSQEEADRRGAVYDKVDRSYLFNLDTKTVIDSTRKGNKTRYINHSSKSPNCACKIMNVSSDFRIGLYATHDIQPHTELFFDYGYDKELYHAELLKQPTVTEWMKK</sequence>
<evidence type="ECO:0000259" key="8">
    <source>
        <dbReference type="PROSITE" id="PS50280"/>
    </source>
</evidence>
<organism evidence="10 11">
    <name type="scientific">Peronospora effusa</name>
    <dbReference type="NCBI Taxonomy" id="542832"/>
    <lineage>
        <taxon>Eukaryota</taxon>
        <taxon>Sar</taxon>
        <taxon>Stramenopiles</taxon>
        <taxon>Oomycota</taxon>
        <taxon>Peronosporomycetes</taxon>
        <taxon>Peronosporales</taxon>
        <taxon>Peronosporaceae</taxon>
        <taxon>Peronospora</taxon>
    </lineage>
</organism>
<proteinExistence type="predicted"/>
<dbReference type="InterPro" id="IPR048358">
    <property type="entry name" value="EZH1/2_MCSS"/>
</dbReference>
<dbReference type="GO" id="GO:0005634">
    <property type="term" value="C:nucleus"/>
    <property type="evidence" value="ECO:0007669"/>
    <property type="project" value="TreeGrafter"/>
</dbReference>
<dbReference type="EMBL" id="QLLG01000527">
    <property type="protein sequence ID" value="RMX62699.1"/>
    <property type="molecule type" value="Genomic_DNA"/>
</dbReference>
<dbReference type="InterPro" id="IPR001214">
    <property type="entry name" value="SET_dom"/>
</dbReference>
<dbReference type="InterPro" id="IPR046341">
    <property type="entry name" value="SET_dom_sf"/>
</dbReference>
<dbReference type="SMART" id="SM00317">
    <property type="entry name" value="SET"/>
    <property type="match status" value="1"/>
</dbReference>
<dbReference type="InterPro" id="IPR045318">
    <property type="entry name" value="EZH1/2-like"/>
</dbReference>
<dbReference type="PANTHER" id="PTHR45747">
    <property type="entry name" value="HISTONE-LYSINE N-METHYLTRANSFERASE E(Z)"/>
    <property type="match status" value="1"/>
</dbReference>
<dbReference type="PROSITE" id="PS50280">
    <property type="entry name" value="SET"/>
    <property type="match status" value="1"/>
</dbReference>